<reference evidence="4" key="1">
    <citation type="submission" date="2019-06" db="EMBL/GenBank/DDBJ databases">
        <title>Draft genome sequence of the griseofulvin-producing fungus Xylaria cubensis strain G536.</title>
        <authorList>
            <person name="Mead M.E."/>
            <person name="Raja H.A."/>
            <person name="Steenwyk J.L."/>
            <person name="Knowles S.L."/>
            <person name="Oberlies N.H."/>
            <person name="Rokas A."/>
        </authorList>
    </citation>
    <scope>NUCLEOTIDE SEQUENCE [LARGE SCALE GENOMIC DNA]</scope>
    <source>
        <strain evidence="4">G536</strain>
    </source>
</reference>
<feature type="domain" description="DUF7909" evidence="2">
    <location>
        <begin position="21"/>
        <end position="186"/>
    </location>
</feature>
<proteinExistence type="predicted"/>
<accession>A0A553I5L3</accession>
<sequence length="191" mass="20967">MQQFLAFLLSSAIAATSACTIPTGPPLSNNITQGFSLRLQNASYPDIHNHFLNIWDWGGGDQHLFVSPAGNSTSELQLIDGVITLPWDPPRRAVINGEYEPLDNTTKMFMTERGDPRAVWDVAYGCDPDTDALQTELAFKARGDELGGLMGVRPFNGMYDFRWKGPGTSVNDPNRPWVHVTLVVVYPGATA</sequence>
<evidence type="ECO:0000259" key="2">
    <source>
        <dbReference type="Pfam" id="PF25486"/>
    </source>
</evidence>
<dbReference type="InterPro" id="IPR057231">
    <property type="entry name" value="DUF7909"/>
</dbReference>
<dbReference type="AlphaFoldDB" id="A0A553I5L3"/>
<evidence type="ECO:0000313" key="3">
    <source>
        <dbReference type="EMBL" id="TRX95492.1"/>
    </source>
</evidence>
<protein>
    <recommendedName>
        <fullName evidence="2">DUF7909 domain-containing protein</fullName>
    </recommendedName>
</protein>
<dbReference type="EMBL" id="VFLP01000015">
    <property type="protein sequence ID" value="TRX95492.1"/>
    <property type="molecule type" value="Genomic_DNA"/>
</dbReference>
<dbReference type="Pfam" id="PF25486">
    <property type="entry name" value="DUF7909"/>
    <property type="match status" value="1"/>
</dbReference>
<keyword evidence="4" id="KW-1185">Reference proteome</keyword>
<feature type="chain" id="PRO_5021701821" description="DUF7909 domain-containing protein" evidence="1">
    <location>
        <begin position="19"/>
        <end position="191"/>
    </location>
</feature>
<evidence type="ECO:0000313" key="4">
    <source>
        <dbReference type="Proteomes" id="UP000319160"/>
    </source>
</evidence>
<name>A0A553I5L3_9PEZI</name>
<keyword evidence="1" id="KW-0732">Signal</keyword>
<dbReference type="STRING" id="2512241.A0A553I5L3"/>
<organism evidence="3 4">
    <name type="scientific">Xylaria flabelliformis</name>
    <dbReference type="NCBI Taxonomy" id="2512241"/>
    <lineage>
        <taxon>Eukaryota</taxon>
        <taxon>Fungi</taxon>
        <taxon>Dikarya</taxon>
        <taxon>Ascomycota</taxon>
        <taxon>Pezizomycotina</taxon>
        <taxon>Sordariomycetes</taxon>
        <taxon>Xylariomycetidae</taxon>
        <taxon>Xylariales</taxon>
        <taxon>Xylariaceae</taxon>
        <taxon>Xylaria</taxon>
    </lineage>
</organism>
<dbReference type="OrthoDB" id="5985073at2759"/>
<feature type="signal peptide" evidence="1">
    <location>
        <begin position="1"/>
        <end position="18"/>
    </location>
</feature>
<dbReference type="Proteomes" id="UP000319160">
    <property type="component" value="Unassembled WGS sequence"/>
</dbReference>
<comment type="caution">
    <text evidence="3">The sequence shown here is derived from an EMBL/GenBank/DDBJ whole genome shotgun (WGS) entry which is preliminary data.</text>
</comment>
<gene>
    <name evidence="3" type="ORF">FHL15_003450</name>
</gene>
<evidence type="ECO:0000256" key="1">
    <source>
        <dbReference type="SAM" id="SignalP"/>
    </source>
</evidence>